<accession>A0A4P7SNV2</accession>
<keyword evidence="4 5" id="KW-0472">Membrane</keyword>
<dbReference type="Pfam" id="PF06271">
    <property type="entry name" value="RDD"/>
    <property type="match status" value="1"/>
</dbReference>
<evidence type="ECO:0000256" key="2">
    <source>
        <dbReference type="ARBA" id="ARBA00022692"/>
    </source>
</evidence>
<dbReference type="GO" id="GO:0016020">
    <property type="term" value="C:membrane"/>
    <property type="evidence" value="ECO:0007669"/>
    <property type="project" value="UniProtKB-SubCell"/>
</dbReference>
<evidence type="ECO:0000256" key="5">
    <source>
        <dbReference type="SAM" id="Phobius"/>
    </source>
</evidence>
<evidence type="ECO:0000259" key="6">
    <source>
        <dbReference type="Pfam" id="PF06271"/>
    </source>
</evidence>
<dbReference type="EMBL" id="CP039291">
    <property type="protein sequence ID" value="QCB95227.1"/>
    <property type="molecule type" value="Genomic_DNA"/>
</dbReference>
<feature type="domain" description="RDD" evidence="6">
    <location>
        <begin position="27"/>
        <end position="153"/>
    </location>
</feature>
<keyword evidence="8" id="KW-1185">Reference proteome</keyword>
<dbReference type="InterPro" id="IPR010432">
    <property type="entry name" value="RDD"/>
</dbReference>
<protein>
    <submittedName>
        <fullName evidence="7">RDD family protein</fullName>
    </submittedName>
</protein>
<proteinExistence type="predicted"/>
<gene>
    <name evidence="7" type="ORF">E5225_05915</name>
</gene>
<feature type="transmembrane region" description="Helical" evidence="5">
    <location>
        <begin position="66"/>
        <end position="85"/>
    </location>
</feature>
<evidence type="ECO:0000313" key="8">
    <source>
        <dbReference type="Proteomes" id="UP000296469"/>
    </source>
</evidence>
<dbReference type="KEGG" id="celz:E5225_05915"/>
<dbReference type="PANTHER" id="PTHR38480">
    <property type="entry name" value="SLR0254 PROTEIN"/>
    <property type="match status" value="1"/>
</dbReference>
<feature type="transmembrane region" description="Helical" evidence="5">
    <location>
        <begin position="29"/>
        <end position="54"/>
    </location>
</feature>
<evidence type="ECO:0000256" key="1">
    <source>
        <dbReference type="ARBA" id="ARBA00004141"/>
    </source>
</evidence>
<evidence type="ECO:0000256" key="4">
    <source>
        <dbReference type="ARBA" id="ARBA00023136"/>
    </source>
</evidence>
<evidence type="ECO:0000313" key="7">
    <source>
        <dbReference type="EMBL" id="QCB95227.1"/>
    </source>
</evidence>
<dbReference type="PANTHER" id="PTHR38480:SF1">
    <property type="entry name" value="SLR0254 PROTEIN"/>
    <property type="match status" value="1"/>
</dbReference>
<dbReference type="OrthoDB" id="9787732at2"/>
<dbReference type="AlphaFoldDB" id="A0A4P7SNV2"/>
<organism evidence="7 8">
    <name type="scientific">Cellulomonas shaoxiangyii</name>
    <dbReference type="NCBI Taxonomy" id="2566013"/>
    <lineage>
        <taxon>Bacteria</taxon>
        <taxon>Bacillati</taxon>
        <taxon>Actinomycetota</taxon>
        <taxon>Actinomycetes</taxon>
        <taxon>Micrococcales</taxon>
        <taxon>Cellulomonadaceae</taxon>
        <taxon>Cellulomonas</taxon>
    </lineage>
</organism>
<sequence>MGTGWRPDGPADGVVIGEGVLLDTRPASVASRLCGGIVDVLALLVGAVVVAVVLGRLDVQLDAQWGRVLGVVSLVTVAVVLPATVETLSRGRSLGKLVAGVRIVRDDGGPITFRQAFVRALTGVLELWATLGSVALMCSVVHPRGKRIGDVLAGTYAARVRGAAPVRRPTPMPPALAGWAAHADVARLPDGLALAVRQFLARADKLHPASRVELGTRLCAELGAFVSPPPPAGTPPEAFLAAVLAERRRRETDVELERVRRGEEEARLLRRLPHGVPDPAA</sequence>
<evidence type="ECO:0000256" key="3">
    <source>
        <dbReference type="ARBA" id="ARBA00022989"/>
    </source>
</evidence>
<dbReference type="Proteomes" id="UP000296469">
    <property type="component" value="Chromosome"/>
</dbReference>
<comment type="subcellular location">
    <subcellularLocation>
        <location evidence="1">Membrane</location>
        <topology evidence="1">Multi-pass membrane protein</topology>
    </subcellularLocation>
</comment>
<keyword evidence="2 5" id="KW-0812">Transmembrane</keyword>
<reference evidence="7 8" key="1">
    <citation type="submission" date="2019-04" db="EMBL/GenBank/DDBJ databases">
        <title>Isolation and identification of Cellulomonas shaoxiangyii sp. Nov. isolated from feces of the Tibetan antelopes (Pantholops hodgsonii) in the Qinghai-Tibet plateau of China.</title>
        <authorList>
            <person name="Tian Z."/>
        </authorList>
    </citation>
    <scope>NUCLEOTIDE SEQUENCE [LARGE SCALE GENOMIC DNA]</scope>
    <source>
        <strain evidence="7 8">Z28</strain>
    </source>
</reference>
<name>A0A4P7SNV2_9CELL</name>
<keyword evidence="3 5" id="KW-1133">Transmembrane helix</keyword>